<evidence type="ECO:0000259" key="6">
    <source>
        <dbReference type="PROSITE" id="PS01124"/>
    </source>
</evidence>
<dbReference type="PROSITE" id="PS00041">
    <property type="entry name" value="HTH_ARAC_FAMILY_1"/>
    <property type="match status" value="1"/>
</dbReference>
<evidence type="ECO:0000313" key="8">
    <source>
        <dbReference type="Proteomes" id="UP000007881"/>
    </source>
</evidence>
<dbReference type="PROSITE" id="PS01124">
    <property type="entry name" value="HTH_ARAC_FAMILY_2"/>
    <property type="match status" value="1"/>
</dbReference>
<dbReference type="KEGG" id="phm:PSMK_15900"/>
<dbReference type="PANTHER" id="PTHR46796:SF7">
    <property type="entry name" value="ARAC FAMILY TRANSCRIPTIONAL REGULATOR"/>
    <property type="match status" value="1"/>
</dbReference>
<sequence length="277" mass="30951">MCRIHGCGYTRHLEPEVGTHLDWGVSERFGQLRLVLRGGVRLRIDDRAVEIGPGGGLSLLLPARGIRSEVARLPTDILWIQFSGAAALGLLQRMQREVGVLQQLPRRGRAERTLRKIIREAVADPVRDPFHWSERGQVLLHAWWQECLAAERAGRDPLSGGGSRPLPARLQRRSVAPPEASPLLREAPRTVGEFAERLGYSRSHLTRILRESWKETPAAVLRRDRMERARELLRRGGSVAQAAADAGYASHQTFSRAYRRHFGRLPSAEGEAEPGEG</sequence>
<dbReference type="HOGENOM" id="CLU_1004186_0_0_0"/>
<dbReference type="InterPro" id="IPR018062">
    <property type="entry name" value="HTH_AraC-typ_CS"/>
</dbReference>
<keyword evidence="3" id="KW-0010">Activator</keyword>
<protein>
    <submittedName>
        <fullName evidence="7">Putative AraC family transcriptional regulator</fullName>
    </submittedName>
</protein>
<dbReference type="GO" id="GO:0003700">
    <property type="term" value="F:DNA-binding transcription factor activity"/>
    <property type="evidence" value="ECO:0007669"/>
    <property type="project" value="InterPro"/>
</dbReference>
<dbReference type="AlphaFoldDB" id="I0IER1"/>
<dbReference type="InterPro" id="IPR018060">
    <property type="entry name" value="HTH_AraC"/>
</dbReference>
<proteinExistence type="predicted"/>
<dbReference type="InterPro" id="IPR050204">
    <property type="entry name" value="AraC_XylS_family_regulators"/>
</dbReference>
<evidence type="ECO:0000256" key="3">
    <source>
        <dbReference type="ARBA" id="ARBA00023159"/>
    </source>
</evidence>
<dbReference type="SMART" id="SM00342">
    <property type="entry name" value="HTH_ARAC"/>
    <property type="match status" value="1"/>
</dbReference>
<gene>
    <name evidence="7" type="ordered locus">PSMK_15900</name>
</gene>
<dbReference type="Proteomes" id="UP000007881">
    <property type="component" value="Chromosome"/>
</dbReference>
<dbReference type="SUPFAM" id="SSF51215">
    <property type="entry name" value="Regulatory protein AraC"/>
    <property type="match status" value="1"/>
</dbReference>
<evidence type="ECO:0000313" key="7">
    <source>
        <dbReference type="EMBL" id="BAM03749.1"/>
    </source>
</evidence>
<keyword evidence="1" id="KW-0805">Transcription regulation</keyword>
<dbReference type="InterPro" id="IPR009057">
    <property type="entry name" value="Homeodomain-like_sf"/>
</dbReference>
<dbReference type="SUPFAM" id="SSF46689">
    <property type="entry name" value="Homeodomain-like"/>
    <property type="match status" value="1"/>
</dbReference>
<dbReference type="Pfam" id="PF12833">
    <property type="entry name" value="HTH_18"/>
    <property type="match status" value="1"/>
</dbReference>
<dbReference type="STRING" id="1142394.PSMK_15900"/>
<feature type="region of interest" description="Disordered" evidence="5">
    <location>
        <begin position="154"/>
        <end position="181"/>
    </location>
</feature>
<evidence type="ECO:0000256" key="2">
    <source>
        <dbReference type="ARBA" id="ARBA00023125"/>
    </source>
</evidence>
<name>I0IER1_PHYMF</name>
<reference evidence="7 8" key="1">
    <citation type="submission" date="2012-02" db="EMBL/GenBank/DDBJ databases">
        <title>Complete genome sequence of Phycisphaera mikurensis NBRC 102666.</title>
        <authorList>
            <person name="Ankai A."/>
            <person name="Hosoyama A."/>
            <person name="Terui Y."/>
            <person name="Sekine M."/>
            <person name="Fukai R."/>
            <person name="Kato Y."/>
            <person name="Nakamura S."/>
            <person name="Yamada-Narita S."/>
            <person name="Kawakoshi A."/>
            <person name="Fukunaga Y."/>
            <person name="Yamazaki S."/>
            <person name="Fujita N."/>
        </authorList>
    </citation>
    <scope>NUCLEOTIDE SEQUENCE [LARGE SCALE GENOMIC DNA]</scope>
    <source>
        <strain evidence="8">NBRC 102666 / KCTC 22515 / FYK2301M01</strain>
    </source>
</reference>
<feature type="domain" description="HTH araC/xylS-type" evidence="6">
    <location>
        <begin position="190"/>
        <end position="272"/>
    </location>
</feature>
<keyword evidence="2" id="KW-0238">DNA-binding</keyword>
<dbReference type="InterPro" id="IPR037923">
    <property type="entry name" value="HTH-like"/>
</dbReference>
<evidence type="ECO:0000256" key="1">
    <source>
        <dbReference type="ARBA" id="ARBA00023015"/>
    </source>
</evidence>
<organism evidence="7 8">
    <name type="scientific">Phycisphaera mikurensis (strain NBRC 102666 / KCTC 22515 / FYK2301M01)</name>
    <dbReference type="NCBI Taxonomy" id="1142394"/>
    <lineage>
        <taxon>Bacteria</taxon>
        <taxon>Pseudomonadati</taxon>
        <taxon>Planctomycetota</taxon>
        <taxon>Phycisphaerae</taxon>
        <taxon>Phycisphaerales</taxon>
        <taxon>Phycisphaeraceae</taxon>
        <taxon>Phycisphaera</taxon>
    </lineage>
</organism>
<dbReference type="PANTHER" id="PTHR46796">
    <property type="entry name" value="HTH-TYPE TRANSCRIPTIONAL ACTIVATOR RHAS-RELATED"/>
    <property type="match status" value="1"/>
</dbReference>
<keyword evidence="8" id="KW-1185">Reference proteome</keyword>
<accession>I0IER1</accession>
<dbReference type="EMBL" id="AP012338">
    <property type="protein sequence ID" value="BAM03749.1"/>
    <property type="molecule type" value="Genomic_DNA"/>
</dbReference>
<evidence type="ECO:0000256" key="5">
    <source>
        <dbReference type="SAM" id="MobiDB-lite"/>
    </source>
</evidence>
<dbReference type="Gene3D" id="1.10.10.60">
    <property type="entry name" value="Homeodomain-like"/>
    <property type="match status" value="1"/>
</dbReference>
<evidence type="ECO:0000256" key="4">
    <source>
        <dbReference type="ARBA" id="ARBA00023163"/>
    </source>
</evidence>
<keyword evidence="4" id="KW-0804">Transcription</keyword>
<dbReference type="eggNOG" id="COG2207">
    <property type="taxonomic scope" value="Bacteria"/>
</dbReference>
<dbReference type="GO" id="GO:0043565">
    <property type="term" value="F:sequence-specific DNA binding"/>
    <property type="evidence" value="ECO:0007669"/>
    <property type="project" value="InterPro"/>
</dbReference>